<keyword evidence="3" id="KW-0540">Nuclease</keyword>
<sequence>MLVFVFNKHGEPLMPCKPSKARKLLKGKKAKIISYEPFTIQLLYGSSGYKQGVSIGIDIGSKHIGVAITSENKVLVKGEIELRQDVSSLLTTRKTYRRSRRFRKTRYRKSKFLNRKRKEGWLPPSIESRISNTFKWIDKFASLVPNPKLNIEVGKFDSHKFVNPEVSGKDYQKGQMHGYDDIRYFVFERDNYTCEVCKKKGVILQTHHIKYKSKGGTDNPNNLITVCADCHTPENHKPGGIFWEWMTKSKKPKAYKEHPFMNIIRKRIYQRYPSANIVYGFWTTPRRKELGLSKTHYNDAIAISGIDFIKKNVDSVFEIRQVRKKKRSLHEATARKGRKEPNRDQIRNSKNTKFYKSFYLNDLVKVFSRKGWITGFTNGGAYIKDIFDNYITMPNKSYKQVSLKNIQFISHNNNWQFVPHMKEGDLLLNGKENQLSSLIKQPHGR</sequence>
<evidence type="ECO:0000313" key="3">
    <source>
        <dbReference type="EMBL" id="PNS01437.1"/>
    </source>
</evidence>
<gene>
    <name evidence="3" type="ORF">X928_02785</name>
</gene>
<evidence type="ECO:0000259" key="2">
    <source>
        <dbReference type="SMART" id="SM00507"/>
    </source>
</evidence>
<protein>
    <submittedName>
        <fullName evidence="3">HNH endonuclease</fullName>
    </submittedName>
</protein>
<dbReference type="InterPro" id="IPR003615">
    <property type="entry name" value="HNH_nuc"/>
</dbReference>
<dbReference type="InterPro" id="IPR002711">
    <property type="entry name" value="HNH"/>
</dbReference>
<dbReference type="Gene3D" id="1.10.30.50">
    <property type="match status" value="1"/>
</dbReference>
<feature type="domain" description="HNH nuclease" evidence="2">
    <location>
        <begin position="181"/>
        <end position="232"/>
    </location>
</feature>
<keyword evidence="4" id="KW-1185">Reference proteome</keyword>
<organism evidence="3 4">
    <name type="scientific">Petrotoga miotherma DSM 10691</name>
    <dbReference type="NCBI Taxonomy" id="1434326"/>
    <lineage>
        <taxon>Bacteria</taxon>
        <taxon>Thermotogati</taxon>
        <taxon>Thermotogota</taxon>
        <taxon>Thermotogae</taxon>
        <taxon>Petrotogales</taxon>
        <taxon>Petrotogaceae</taxon>
        <taxon>Petrotoga</taxon>
    </lineage>
</organism>
<dbReference type="GO" id="GO:0008270">
    <property type="term" value="F:zinc ion binding"/>
    <property type="evidence" value="ECO:0007669"/>
    <property type="project" value="InterPro"/>
</dbReference>
<comment type="caution">
    <text evidence="3">The sequence shown here is derived from an EMBL/GenBank/DDBJ whole genome shotgun (WGS) entry which is preliminary data.</text>
</comment>
<feature type="compositionally biased region" description="Basic and acidic residues" evidence="1">
    <location>
        <begin position="329"/>
        <end position="347"/>
    </location>
</feature>
<keyword evidence="3" id="KW-0255">Endonuclease</keyword>
<dbReference type="OrthoDB" id="9779761at2"/>
<dbReference type="GO" id="GO:0003676">
    <property type="term" value="F:nucleic acid binding"/>
    <property type="evidence" value="ECO:0007669"/>
    <property type="project" value="InterPro"/>
</dbReference>
<evidence type="ECO:0000313" key="4">
    <source>
        <dbReference type="Proteomes" id="UP000236199"/>
    </source>
</evidence>
<dbReference type="SMART" id="SM00507">
    <property type="entry name" value="HNHc"/>
    <property type="match status" value="1"/>
</dbReference>
<dbReference type="InterPro" id="IPR047693">
    <property type="entry name" value="RNA-guided_IscB-like"/>
</dbReference>
<name>A0A2K1PFI2_9BACT</name>
<dbReference type="Pfam" id="PF14239">
    <property type="entry name" value="RRXRR"/>
    <property type="match status" value="1"/>
</dbReference>
<dbReference type="RefSeq" id="WP_103078367.1">
    <property type="nucleotide sequence ID" value="NZ_AZRM01000012.1"/>
</dbReference>
<proteinExistence type="predicted"/>
<keyword evidence="3" id="KW-0378">Hydrolase</keyword>
<accession>A0A2K1PFI2</accession>
<dbReference type="InterPro" id="IPR025938">
    <property type="entry name" value="RRXRR_dom"/>
</dbReference>
<dbReference type="CDD" id="cd00085">
    <property type="entry name" value="HNHc"/>
    <property type="match status" value="1"/>
</dbReference>
<dbReference type="Pfam" id="PF01844">
    <property type="entry name" value="HNH"/>
    <property type="match status" value="1"/>
</dbReference>
<dbReference type="NCBIfam" id="NF040563">
    <property type="entry name" value="guided_IscB"/>
    <property type="match status" value="1"/>
</dbReference>
<dbReference type="EMBL" id="AZRM01000012">
    <property type="protein sequence ID" value="PNS01437.1"/>
    <property type="molecule type" value="Genomic_DNA"/>
</dbReference>
<feature type="region of interest" description="Disordered" evidence="1">
    <location>
        <begin position="328"/>
        <end position="347"/>
    </location>
</feature>
<dbReference type="GO" id="GO:0004519">
    <property type="term" value="F:endonuclease activity"/>
    <property type="evidence" value="ECO:0007669"/>
    <property type="project" value="UniProtKB-KW"/>
</dbReference>
<dbReference type="AlphaFoldDB" id="A0A2K1PFI2"/>
<reference evidence="3 4" key="1">
    <citation type="submission" date="2013-12" db="EMBL/GenBank/DDBJ databases">
        <title>Comparative genomics of Petrotoga isolates.</title>
        <authorList>
            <person name="Nesbo C.L."/>
            <person name="Charchuk R."/>
            <person name="Chow K."/>
        </authorList>
    </citation>
    <scope>NUCLEOTIDE SEQUENCE [LARGE SCALE GENOMIC DNA]</scope>
    <source>
        <strain evidence="3 4">DSM 10691</strain>
    </source>
</reference>
<evidence type="ECO:0000256" key="1">
    <source>
        <dbReference type="SAM" id="MobiDB-lite"/>
    </source>
</evidence>
<dbReference type="Proteomes" id="UP000236199">
    <property type="component" value="Unassembled WGS sequence"/>
</dbReference>